<evidence type="ECO:0000313" key="1">
    <source>
        <dbReference type="EMBL" id="NNG34450.1"/>
    </source>
</evidence>
<keyword evidence="2" id="KW-1185">Reference proteome</keyword>
<dbReference type="AlphaFoldDB" id="A0A849A7H4"/>
<sequence>MSLSATLLSDDRRSAVVADLGAVVEAEVKDKKGISGAAIKTGFAAARKVSPGLTDRALNRMLPDFAAALDPFWADFTSAGGGDFGSYLSGRKAEVSAALLAVTDKRVEGSSREAIKKAYRGMRGKAEDNVQAALPRLGAALQRHAG</sequence>
<evidence type="ECO:0000313" key="2">
    <source>
        <dbReference type="Proteomes" id="UP000562984"/>
    </source>
</evidence>
<dbReference type="EMBL" id="JABEND010000001">
    <property type="protein sequence ID" value="NNG34450.1"/>
    <property type="molecule type" value="Genomic_DNA"/>
</dbReference>
<name>A0A849A7H4_9ACTN</name>
<gene>
    <name evidence="1" type="ORF">HKD39_01680</name>
</gene>
<organism evidence="1 2">
    <name type="scientific">Nakamurella aerolata</name>
    <dbReference type="NCBI Taxonomy" id="1656892"/>
    <lineage>
        <taxon>Bacteria</taxon>
        <taxon>Bacillati</taxon>
        <taxon>Actinomycetota</taxon>
        <taxon>Actinomycetes</taxon>
        <taxon>Nakamurellales</taxon>
        <taxon>Nakamurellaceae</taxon>
        <taxon>Nakamurella</taxon>
    </lineage>
</organism>
<protein>
    <submittedName>
        <fullName evidence="1">Uncharacterized protein</fullName>
    </submittedName>
</protein>
<dbReference type="Pfam" id="PF21893">
    <property type="entry name" value="DUF6918"/>
    <property type="match status" value="1"/>
</dbReference>
<proteinExistence type="predicted"/>
<comment type="caution">
    <text evidence="1">The sequence shown here is derived from an EMBL/GenBank/DDBJ whole genome shotgun (WGS) entry which is preliminary data.</text>
</comment>
<dbReference type="RefSeq" id="WP_171198084.1">
    <property type="nucleotide sequence ID" value="NZ_JABEND010000001.1"/>
</dbReference>
<dbReference type="InterPro" id="IPR054211">
    <property type="entry name" value="DUF6918"/>
</dbReference>
<accession>A0A849A7H4</accession>
<reference evidence="1 2" key="1">
    <citation type="submission" date="2020-05" db="EMBL/GenBank/DDBJ databases">
        <title>Nakamurella sp. DB0629 isolated from air conditioner.</title>
        <authorList>
            <person name="Kim D.H."/>
            <person name="Kim D.-U."/>
        </authorList>
    </citation>
    <scope>NUCLEOTIDE SEQUENCE [LARGE SCALE GENOMIC DNA]</scope>
    <source>
        <strain evidence="1 2">DB0629</strain>
    </source>
</reference>
<dbReference type="Proteomes" id="UP000562984">
    <property type="component" value="Unassembled WGS sequence"/>
</dbReference>